<protein>
    <submittedName>
        <fullName evidence="2">Uncharacterized protein</fullName>
    </submittedName>
</protein>
<feature type="compositionally biased region" description="Basic residues" evidence="1">
    <location>
        <begin position="139"/>
        <end position="148"/>
    </location>
</feature>
<accession>A0A101V338</accession>
<reference evidence="2 3" key="1">
    <citation type="submission" date="2015-10" db="EMBL/GenBank/DDBJ databases">
        <title>Draft genome sequence of Streptomyces sp. RV15, isolated from a marine sponge.</title>
        <authorList>
            <person name="Ruckert C."/>
            <person name="Abdelmohsen U.R."/>
            <person name="Winkler A."/>
            <person name="Hentschel U."/>
            <person name="Kalinowski J."/>
            <person name="Kampfer P."/>
            <person name="Glaeser S."/>
        </authorList>
    </citation>
    <scope>NUCLEOTIDE SEQUENCE [LARGE SCALE GENOMIC DNA]</scope>
    <source>
        <strain evidence="2 3">RV15</strain>
    </source>
</reference>
<name>A0A101V338_9ACTN</name>
<feature type="region of interest" description="Disordered" evidence="1">
    <location>
        <begin position="122"/>
        <end position="164"/>
    </location>
</feature>
<evidence type="ECO:0000313" key="3">
    <source>
        <dbReference type="Proteomes" id="UP000053260"/>
    </source>
</evidence>
<evidence type="ECO:0000256" key="1">
    <source>
        <dbReference type="SAM" id="MobiDB-lite"/>
    </source>
</evidence>
<comment type="caution">
    <text evidence="2">The sequence shown here is derived from an EMBL/GenBank/DDBJ whole genome shotgun (WGS) entry which is preliminary data.</text>
</comment>
<evidence type="ECO:0000313" key="2">
    <source>
        <dbReference type="EMBL" id="KUO21596.1"/>
    </source>
</evidence>
<gene>
    <name evidence="2" type="ORF">AQJ91_08360</name>
</gene>
<proteinExistence type="predicted"/>
<dbReference type="STRING" id="909626.AQJ91_08360"/>
<keyword evidence="3" id="KW-1185">Reference proteome</keyword>
<organism evidence="2 3">
    <name type="scientific">Streptomyces dysideae</name>
    <dbReference type="NCBI Taxonomy" id="909626"/>
    <lineage>
        <taxon>Bacteria</taxon>
        <taxon>Bacillati</taxon>
        <taxon>Actinomycetota</taxon>
        <taxon>Actinomycetes</taxon>
        <taxon>Kitasatosporales</taxon>
        <taxon>Streptomycetaceae</taxon>
        <taxon>Streptomyces</taxon>
    </lineage>
</organism>
<sequence length="164" mass="17809">MRIFTGVVTSARFLTLTSSQPRPDAVARRQEVQSPPWNKLGRLLRITHGKAKIAAEVSAVEFRYNPHKANLESNPNAVLALPDGRKIVADRAGNDLVVVSHGTRTNVKVPFPAGLAVARTTARSMPRPGRSRTVTRPSWRGRRRRAGRSGRSSASEVLRAAGSG</sequence>
<dbReference type="Proteomes" id="UP000053260">
    <property type="component" value="Unassembled WGS sequence"/>
</dbReference>
<dbReference type="EMBL" id="LMXB01000023">
    <property type="protein sequence ID" value="KUO21596.1"/>
    <property type="molecule type" value="Genomic_DNA"/>
</dbReference>
<dbReference type="OrthoDB" id="9812926at2"/>
<dbReference type="AlphaFoldDB" id="A0A101V338"/>
<dbReference type="RefSeq" id="WP_159054509.1">
    <property type="nucleotide sequence ID" value="NZ_KQ949077.1"/>
</dbReference>